<organism evidence="1">
    <name type="scientific">Trichuris suis</name>
    <name type="common">pig whipworm</name>
    <dbReference type="NCBI Taxonomy" id="68888"/>
    <lineage>
        <taxon>Eukaryota</taxon>
        <taxon>Metazoa</taxon>
        <taxon>Ecdysozoa</taxon>
        <taxon>Nematoda</taxon>
        <taxon>Enoplea</taxon>
        <taxon>Dorylaimia</taxon>
        <taxon>Trichinellida</taxon>
        <taxon>Trichuridae</taxon>
        <taxon>Trichuris</taxon>
    </lineage>
</organism>
<gene>
    <name evidence="1" type="ORF">M514_20674</name>
</gene>
<sequence>METFNEQVWNCSVGKGIIREEEPQGREKVPSCHTALSLSKDGIPSRPQRATTLNKEWIPLHQIGDSNDLGFDTVPRQGETPDARFDSLKNSPFRVKLKRITSLHSRQNNGSRRCCGKRKDLCWTESLRAMNSGVPTLTGSLEASRTTYFRGVKLISSSTGFLQPRLTAISLKFAVNMPVRTAQRDIRIEERRARPRKPSQKTKVLRETVQVQHNSDVHELAPRLERYDSTGSRHSAQIERKELSHALIWCCGKRKDLCWTESLRAMNSGAPTLTGSLEASRMTSTHHQMCACSDLLSGWVLSDYHGPLLHFNGECCPSEDLWKGSIAGKGLRPPVVAASGKDITKYEAQVDAEAAAAYGNYPEPANDGILRWESQRKRRFERRAGPRKSSLKSKVLRETVQVHHNSDVHELAPRLERYDSTGSRHSAQIERKELSHALIWCCGKRKDLCWTESLRAMNSGVPTLTGSLEASRTTCKHHQMCACSDLLSGWVLSDYHGPLLHFNGECCPSEDLWKGSIAGKGLRPPVVAASGKDITGHMVTFENMKPKWMRKLPLPMESMRNPRTMRWKDGKVNAKEDSKNESGCAKAKVLEWSMRVNGPPMVNFEKKERPVAEKRKTSNGVRKRIDNRMMTVPYIRPWFPSFFCDPDL</sequence>
<name>A0A085NC58_9BILA</name>
<proteinExistence type="predicted"/>
<protein>
    <submittedName>
        <fullName evidence="1">Uncharacterized protein</fullName>
    </submittedName>
</protein>
<dbReference type="Proteomes" id="UP000030758">
    <property type="component" value="Unassembled WGS sequence"/>
</dbReference>
<dbReference type="EMBL" id="KL367518">
    <property type="protein sequence ID" value="KFD67054.1"/>
    <property type="molecule type" value="Genomic_DNA"/>
</dbReference>
<evidence type="ECO:0000313" key="1">
    <source>
        <dbReference type="EMBL" id="KFD67054.1"/>
    </source>
</evidence>
<reference evidence="1" key="1">
    <citation type="journal article" date="2014" name="Nat. Genet.">
        <title>Genome and transcriptome of the porcine whipworm Trichuris suis.</title>
        <authorList>
            <person name="Jex A.R."/>
            <person name="Nejsum P."/>
            <person name="Schwarz E.M."/>
            <person name="Hu L."/>
            <person name="Young N.D."/>
            <person name="Hall R.S."/>
            <person name="Korhonen P.K."/>
            <person name="Liao S."/>
            <person name="Thamsborg S."/>
            <person name="Xia J."/>
            <person name="Xu P."/>
            <person name="Wang S."/>
            <person name="Scheerlinck J.P."/>
            <person name="Hofmann A."/>
            <person name="Sternberg P.W."/>
            <person name="Wang J."/>
            <person name="Gasser R.B."/>
        </authorList>
    </citation>
    <scope>NUCLEOTIDE SEQUENCE [LARGE SCALE GENOMIC DNA]</scope>
    <source>
        <strain evidence="1">DCEP-RM93F</strain>
    </source>
</reference>
<dbReference type="AlphaFoldDB" id="A0A085NC58"/>
<accession>A0A085NC58</accession>